<evidence type="ECO:0000313" key="3">
    <source>
        <dbReference type="EMBL" id="SEM80529.1"/>
    </source>
</evidence>
<dbReference type="Gene3D" id="1.10.238.10">
    <property type="entry name" value="EF-hand"/>
    <property type="match status" value="1"/>
</dbReference>
<dbReference type="RefSeq" id="WP_091843991.1">
    <property type="nucleotide sequence ID" value="NZ_FOCM01000001.1"/>
</dbReference>
<keyword evidence="4" id="KW-1185">Reference proteome</keyword>
<dbReference type="InterPro" id="IPR002048">
    <property type="entry name" value="EF_hand_dom"/>
</dbReference>
<dbReference type="GO" id="GO:0005509">
    <property type="term" value="F:calcium ion binding"/>
    <property type="evidence" value="ECO:0007669"/>
    <property type="project" value="InterPro"/>
</dbReference>
<keyword evidence="1" id="KW-0732">Signal</keyword>
<dbReference type="PROSITE" id="PS00018">
    <property type="entry name" value="EF_HAND_1"/>
    <property type="match status" value="1"/>
</dbReference>
<dbReference type="InterPro" id="IPR011992">
    <property type="entry name" value="EF-hand-dom_pair"/>
</dbReference>
<dbReference type="InterPro" id="IPR018247">
    <property type="entry name" value="EF_Hand_1_Ca_BS"/>
</dbReference>
<evidence type="ECO:0000313" key="4">
    <source>
        <dbReference type="Proteomes" id="UP000199372"/>
    </source>
</evidence>
<proteinExistence type="predicted"/>
<dbReference type="SUPFAM" id="SSF47473">
    <property type="entry name" value="EF-hand"/>
    <property type="match status" value="1"/>
</dbReference>
<dbReference type="Pfam" id="PF13202">
    <property type="entry name" value="EF-hand_5"/>
    <property type="match status" value="2"/>
</dbReference>
<dbReference type="PROSITE" id="PS50222">
    <property type="entry name" value="EF_HAND_2"/>
    <property type="match status" value="1"/>
</dbReference>
<evidence type="ECO:0000256" key="1">
    <source>
        <dbReference type="SAM" id="SignalP"/>
    </source>
</evidence>
<organism evidence="3 4">
    <name type="scientific">Palleronia pelagia</name>
    <dbReference type="NCBI Taxonomy" id="387096"/>
    <lineage>
        <taxon>Bacteria</taxon>
        <taxon>Pseudomonadati</taxon>
        <taxon>Pseudomonadota</taxon>
        <taxon>Alphaproteobacteria</taxon>
        <taxon>Rhodobacterales</taxon>
        <taxon>Roseobacteraceae</taxon>
        <taxon>Palleronia</taxon>
    </lineage>
</organism>
<dbReference type="EMBL" id="FOCM01000001">
    <property type="protein sequence ID" value="SEM80529.1"/>
    <property type="molecule type" value="Genomic_DNA"/>
</dbReference>
<dbReference type="Proteomes" id="UP000199372">
    <property type="component" value="Unassembled WGS sequence"/>
</dbReference>
<sequence length="183" mass="18983">MPTLARTAGILAITALTAGAAAAASHNHGDNAGGAGSQGGGIAMDGAPHDMMQGMRHMMQRMHGAGTMGGAGGDAGAMMDRDMMTMMGQGTMDGMPQGMSAESLRGRLDEYDANDDGALSLDEFAGWHAAMMRERTVDRFQHLDSDGDGTVTPDEVDNFAGRAGWMQGAMRDGRPMGDTADQN</sequence>
<reference evidence="4" key="1">
    <citation type="submission" date="2016-10" db="EMBL/GenBank/DDBJ databases">
        <authorList>
            <person name="Varghese N."/>
            <person name="Submissions S."/>
        </authorList>
    </citation>
    <scope>NUCLEOTIDE SEQUENCE [LARGE SCALE GENOMIC DNA]</scope>
    <source>
        <strain evidence="4">DSM 26893</strain>
    </source>
</reference>
<feature type="signal peptide" evidence="1">
    <location>
        <begin position="1"/>
        <end position="23"/>
    </location>
</feature>
<feature type="chain" id="PRO_5011542464" evidence="1">
    <location>
        <begin position="24"/>
        <end position="183"/>
    </location>
</feature>
<dbReference type="AlphaFoldDB" id="A0A1H8BDK4"/>
<feature type="domain" description="EF-hand" evidence="2">
    <location>
        <begin position="131"/>
        <end position="166"/>
    </location>
</feature>
<protein>
    <submittedName>
        <fullName evidence="3">EF hand</fullName>
    </submittedName>
</protein>
<gene>
    <name evidence="3" type="ORF">SAMN04488011_101541</name>
</gene>
<evidence type="ECO:0000259" key="2">
    <source>
        <dbReference type="PROSITE" id="PS50222"/>
    </source>
</evidence>
<name>A0A1H8BDK4_9RHOB</name>
<accession>A0A1H8BDK4</accession>